<dbReference type="PANTHER" id="PTHR33371">
    <property type="entry name" value="INTERMEMBRANE PHOSPHOLIPID TRANSPORT SYSTEM BINDING PROTEIN MLAD-RELATED"/>
    <property type="match status" value="1"/>
</dbReference>
<dbReference type="GO" id="GO:0005576">
    <property type="term" value="C:extracellular region"/>
    <property type="evidence" value="ECO:0007669"/>
    <property type="project" value="TreeGrafter"/>
</dbReference>
<dbReference type="InterPro" id="IPR003399">
    <property type="entry name" value="Mce/MlaD"/>
</dbReference>
<dbReference type="RefSeq" id="WP_014805677.1">
    <property type="nucleotide sequence ID" value="NZ_JYNL01000014.1"/>
</dbReference>
<keyword evidence="2" id="KW-1133">Transmembrane helix</keyword>
<dbReference type="STRING" id="37916.MCHLDSM_01546"/>
<sequence>MRVLEGSNRVRGGLMGIILLVIVIGVGQSFASVPMLFAKPKYYAQFGDTGGINPGDKVRIAGVDVGEVMTTDIEGDKVVLGFTLGGTQIGVDSRAAIRTDTILGRRNIEIEPRGSEALQANGVLPLGQTTTPYQIYDAFFDVTKSASGWDTKSVRESLNVLSETIDQTYPHLSAALNGVARFSDTIGKRDEQIKQVLANANKIAGVLGERSGEVNALLVNAQTLLSAINERSYAVGQLLERVSAFSEQVKGFIDDNPNLNRVLEQLRTITNVLVERKFDLIDVLTTLRKFLTALSESVASGPYFKVLLSNLLPYQILQPFVDAAFKKRGINPEEFWRNAGLPAFRFPDPNGTGFTNGAPPPAPTPLEGTPDNPGPAVVPGSPCSYTPPADGLPRPGNPLPCAGLSVGPYGDNPYGPNYEGQGPNVATSAPNPTGPLPGPGVPAAAIPGQLSPNVPGAMPPLPPAPPGARTVPLAPQPSAPDFTPGIAPLPPALTGPPPPPGPGPQLPPADSAPLPGNPPFVPPGSQG</sequence>
<feature type="compositionally biased region" description="Pro residues" evidence="1">
    <location>
        <begin position="487"/>
        <end position="507"/>
    </location>
</feature>
<feature type="transmembrane region" description="Helical" evidence="2">
    <location>
        <begin position="12"/>
        <end position="31"/>
    </location>
</feature>
<dbReference type="PANTHER" id="PTHR33371:SF18">
    <property type="entry name" value="MCE-FAMILY PROTEIN MCE3C"/>
    <property type="match status" value="1"/>
</dbReference>
<feature type="domain" description="Mammalian cell entry C-terminal" evidence="4">
    <location>
        <begin position="116"/>
        <end position="291"/>
    </location>
</feature>
<name>A0A0J6WCX4_9MYCO</name>
<evidence type="ECO:0000313" key="6">
    <source>
        <dbReference type="Proteomes" id="UP000036513"/>
    </source>
</evidence>
<comment type="caution">
    <text evidence="5">The sequence shown here is derived from an EMBL/GenBank/DDBJ whole genome shotgun (WGS) entry which is preliminary data.</text>
</comment>
<dbReference type="PATRIC" id="fig|37916.4.peg.1441"/>
<evidence type="ECO:0000256" key="2">
    <source>
        <dbReference type="SAM" id="Phobius"/>
    </source>
</evidence>
<feature type="region of interest" description="Disordered" evidence="1">
    <location>
        <begin position="412"/>
        <end position="527"/>
    </location>
</feature>
<proteinExistence type="predicted"/>
<reference evidence="5 6" key="1">
    <citation type="journal article" date="2015" name="Genome Biol. Evol.">
        <title>Characterization of Three Mycobacterium spp. with Potential Use in Bioremediation by Genome Sequencing and Comparative Genomics.</title>
        <authorList>
            <person name="Das S."/>
            <person name="Pettersson B.M."/>
            <person name="Behra P.R."/>
            <person name="Ramesh M."/>
            <person name="Dasgupta S."/>
            <person name="Bhattacharya A."/>
            <person name="Kirsebom L.A."/>
        </authorList>
    </citation>
    <scope>NUCLEOTIDE SEQUENCE [LARGE SCALE GENOMIC DNA]</scope>
    <source>
        <strain evidence="5 6">DSM 43826</strain>
    </source>
</reference>
<dbReference type="InterPro" id="IPR024516">
    <property type="entry name" value="Mce_C"/>
</dbReference>
<dbReference type="PRINTS" id="PR01782">
    <property type="entry name" value="MCEVIRFACTOR"/>
</dbReference>
<dbReference type="InterPro" id="IPR052336">
    <property type="entry name" value="MlaD_Phospholipid_Transporter"/>
</dbReference>
<gene>
    <name evidence="5" type="ORF">MCHLDSM_01546</name>
</gene>
<dbReference type="AlphaFoldDB" id="A0A0J6WCX4"/>
<feature type="compositionally biased region" description="Low complexity" evidence="1">
    <location>
        <begin position="441"/>
        <end position="456"/>
    </location>
</feature>
<evidence type="ECO:0000259" key="3">
    <source>
        <dbReference type="Pfam" id="PF02470"/>
    </source>
</evidence>
<keyword evidence="6" id="KW-1185">Reference proteome</keyword>
<evidence type="ECO:0000259" key="4">
    <source>
        <dbReference type="Pfam" id="PF11887"/>
    </source>
</evidence>
<accession>A0A0J6WCX4</accession>
<dbReference type="NCBIfam" id="TIGR00996">
    <property type="entry name" value="Mtu_fam_mce"/>
    <property type="match status" value="1"/>
</dbReference>
<protein>
    <submittedName>
        <fullName evidence="5">Mce related protein</fullName>
    </submittedName>
</protein>
<feature type="compositionally biased region" description="Pro residues" evidence="1">
    <location>
        <begin position="457"/>
        <end position="466"/>
    </location>
</feature>
<keyword evidence="2" id="KW-0812">Transmembrane</keyword>
<organism evidence="5 6">
    <name type="scientific">Mycolicibacterium chlorophenolicum</name>
    <dbReference type="NCBI Taxonomy" id="37916"/>
    <lineage>
        <taxon>Bacteria</taxon>
        <taxon>Bacillati</taxon>
        <taxon>Actinomycetota</taxon>
        <taxon>Actinomycetes</taxon>
        <taxon>Mycobacteriales</taxon>
        <taxon>Mycobacteriaceae</taxon>
        <taxon>Mycolicibacterium</taxon>
    </lineage>
</organism>
<dbReference type="Proteomes" id="UP000036513">
    <property type="component" value="Unassembled WGS sequence"/>
</dbReference>
<keyword evidence="2" id="KW-0472">Membrane</keyword>
<dbReference type="InterPro" id="IPR005693">
    <property type="entry name" value="Mce"/>
</dbReference>
<feature type="compositionally biased region" description="Pro residues" evidence="1">
    <location>
        <begin position="515"/>
        <end position="527"/>
    </location>
</feature>
<dbReference type="SMR" id="A0A0J6WCX4"/>
<evidence type="ECO:0000313" key="5">
    <source>
        <dbReference type="EMBL" id="KMO81085.1"/>
    </source>
</evidence>
<evidence type="ECO:0000256" key="1">
    <source>
        <dbReference type="SAM" id="MobiDB-lite"/>
    </source>
</evidence>
<dbReference type="EMBL" id="JYNL01000014">
    <property type="protein sequence ID" value="KMO81085.1"/>
    <property type="molecule type" value="Genomic_DNA"/>
</dbReference>
<feature type="domain" description="Mce/MlaD" evidence="3">
    <location>
        <begin position="39"/>
        <end position="112"/>
    </location>
</feature>
<dbReference type="Pfam" id="PF02470">
    <property type="entry name" value="MlaD"/>
    <property type="match status" value="1"/>
</dbReference>
<feature type="region of interest" description="Disordered" evidence="1">
    <location>
        <begin position="348"/>
        <end position="399"/>
    </location>
</feature>
<dbReference type="Pfam" id="PF11887">
    <property type="entry name" value="Mce4_CUP1"/>
    <property type="match status" value="1"/>
</dbReference>